<evidence type="ECO:0000313" key="2">
    <source>
        <dbReference type="EMBL" id="MDC8011445.1"/>
    </source>
</evidence>
<dbReference type="RefSeq" id="WP_263545865.1">
    <property type="nucleotide sequence ID" value="NZ_JAOVZO020000003.1"/>
</dbReference>
<feature type="chain" id="PRO_5040968868" description="Outer membrane repeat protein" evidence="1">
    <location>
        <begin position="35"/>
        <end position="609"/>
    </location>
</feature>
<gene>
    <name evidence="2" type="ORF">OD750_002665</name>
</gene>
<dbReference type="InterPro" id="IPR011050">
    <property type="entry name" value="Pectin_lyase_fold/virulence"/>
</dbReference>
<dbReference type="PANTHER" id="PTHR11319">
    <property type="entry name" value="G PROTEIN-COUPLED RECEPTOR-RELATED"/>
    <property type="match status" value="1"/>
</dbReference>
<evidence type="ECO:0008006" key="4">
    <source>
        <dbReference type="Google" id="ProtNLM"/>
    </source>
</evidence>
<dbReference type="PANTHER" id="PTHR11319:SF35">
    <property type="entry name" value="OUTER MEMBRANE PROTEIN PMPC-RELATED"/>
    <property type="match status" value="1"/>
</dbReference>
<evidence type="ECO:0000256" key="1">
    <source>
        <dbReference type="SAM" id="SignalP"/>
    </source>
</evidence>
<dbReference type="Proteomes" id="UP001139971">
    <property type="component" value="Unassembled WGS sequence"/>
</dbReference>
<evidence type="ECO:0000313" key="3">
    <source>
        <dbReference type="Proteomes" id="UP001139971"/>
    </source>
</evidence>
<keyword evidence="3" id="KW-1185">Reference proteome</keyword>
<proteinExistence type="predicted"/>
<dbReference type="InterPro" id="IPR006311">
    <property type="entry name" value="TAT_signal"/>
</dbReference>
<name>A0A9X4BFN5_9GAMM</name>
<accession>A0A9X4BFN5</accession>
<reference evidence="2" key="1">
    <citation type="submission" date="2023-02" db="EMBL/GenBank/DDBJ databases">
        <title>Tahibacter soli sp. nov. isolated from soil.</title>
        <authorList>
            <person name="Baek J.H."/>
            <person name="Lee J.K."/>
            <person name="Choi D.G."/>
            <person name="Jeon C.O."/>
        </authorList>
    </citation>
    <scope>NUCLEOTIDE SEQUENCE</scope>
    <source>
        <strain evidence="2">BL</strain>
    </source>
</reference>
<dbReference type="NCBIfam" id="NF041518">
    <property type="entry name" value="choice_anch_Q"/>
    <property type="match status" value="1"/>
</dbReference>
<dbReference type="SUPFAM" id="SSF51126">
    <property type="entry name" value="Pectin lyase-like"/>
    <property type="match status" value="2"/>
</dbReference>
<dbReference type="EMBL" id="JAOVZO020000003">
    <property type="protein sequence ID" value="MDC8011445.1"/>
    <property type="molecule type" value="Genomic_DNA"/>
</dbReference>
<protein>
    <recommendedName>
        <fullName evidence="4">Outer membrane repeat protein</fullName>
    </recommendedName>
</protein>
<dbReference type="PROSITE" id="PS51318">
    <property type="entry name" value="TAT"/>
    <property type="match status" value="1"/>
</dbReference>
<dbReference type="InterPro" id="IPR006626">
    <property type="entry name" value="PbH1"/>
</dbReference>
<dbReference type="AlphaFoldDB" id="A0A9X4BFN5"/>
<dbReference type="SMART" id="SM00710">
    <property type="entry name" value="PbH1"/>
    <property type="match status" value="8"/>
</dbReference>
<organism evidence="2 3">
    <name type="scientific">Tahibacter soli</name>
    <dbReference type="NCBI Taxonomy" id="2983605"/>
    <lineage>
        <taxon>Bacteria</taxon>
        <taxon>Pseudomonadati</taxon>
        <taxon>Pseudomonadota</taxon>
        <taxon>Gammaproteobacteria</taxon>
        <taxon>Lysobacterales</taxon>
        <taxon>Rhodanobacteraceae</taxon>
        <taxon>Tahibacter</taxon>
    </lineage>
</organism>
<keyword evidence="1" id="KW-0732">Signal</keyword>
<sequence>MSNTRLPRSRRHARRPLAACLAVALLAPTALALAAPAVVNCDDSGAGSLRASVAAAGSSDVIDLSGLSCNAISLASALQTNGIADLTVRAGAAQNFSIAGSGADRVFSHAGSGRLTLENLALSNGRAGDVGGCVVSQADLSLTNVALDACAAGGNAVDGARGGAVAAMGNATLANVRITGSRVDGTGRVFGGGIFVGGNLDGADVVVTGNTAHTHLAEPAAQFGNVAQGGGIHAHGPTTLRNATITGNTAKSDSYEVFGGGLSVGSREQGSPVASLDLVASTVSGNTNISECGVCAPQGGGGIVIGDARLSRVTVADNTVTSTNHYGGAGGFRFFTGGESVTAEITDSTISGNHADSAGGGMIGPDRSVLSIARTRIENNVGANDAGIDEAGGGILGFGTSVQLVDSSITGNTSGADGGGINILFGEYAPQPTRVINSTISGNTAREGGGIMADGGNFEFANSTIAFNTATRRGAGISGTEYTYGIRLDSTIVANNSTNGTATNLWSFPKIVTGSKNLIPNANSPADLPGDTLTADPQLAPLADNGGPTKTHALAATSPAIDAGSAGGLAYDQRGAFWVRVSGAAADIGAYEAQPTPDTIFTSGFETQN</sequence>
<feature type="signal peptide" evidence="1">
    <location>
        <begin position="1"/>
        <end position="34"/>
    </location>
</feature>
<comment type="caution">
    <text evidence="2">The sequence shown here is derived from an EMBL/GenBank/DDBJ whole genome shotgun (WGS) entry which is preliminary data.</text>
</comment>
<dbReference type="InterPro" id="IPR059226">
    <property type="entry name" value="Choice_anch_Q_dom"/>
</dbReference>